<feature type="domain" description="Putative DNA-binding" evidence="1">
    <location>
        <begin position="18"/>
        <end position="92"/>
    </location>
</feature>
<dbReference type="InterPro" id="IPR044922">
    <property type="entry name" value="DUF2063_N_sf"/>
</dbReference>
<name>A0A7G3G698_9NEIS</name>
<dbReference type="Pfam" id="PF09836">
    <property type="entry name" value="DUF2063"/>
    <property type="match status" value="1"/>
</dbReference>
<dbReference type="InterPro" id="IPR018640">
    <property type="entry name" value="DUF2063"/>
</dbReference>
<dbReference type="AlphaFoldDB" id="A0A7G3G698"/>
<dbReference type="KEGG" id="ifl:C1H71_04140"/>
<organism evidence="2 3">
    <name type="scientific">Iodobacter fluviatilis</name>
    <dbReference type="NCBI Taxonomy" id="537"/>
    <lineage>
        <taxon>Bacteria</taxon>
        <taxon>Pseudomonadati</taxon>
        <taxon>Pseudomonadota</taxon>
        <taxon>Betaproteobacteria</taxon>
        <taxon>Neisseriales</taxon>
        <taxon>Chitinibacteraceae</taxon>
        <taxon>Iodobacter</taxon>
    </lineage>
</organism>
<dbReference type="Gene3D" id="1.10.150.690">
    <property type="entry name" value="DUF2063"/>
    <property type="match status" value="1"/>
</dbReference>
<dbReference type="RefSeq" id="WP_130105437.1">
    <property type="nucleotide sequence ID" value="NZ_CP025781.1"/>
</dbReference>
<gene>
    <name evidence="2" type="ORF">C1H71_04140</name>
</gene>
<protein>
    <recommendedName>
        <fullName evidence="1">Putative DNA-binding domain-containing protein</fullName>
    </recommendedName>
</protein>
<dbReference type="Proteomes" id="UP000515917">
    <property type="component" value="Chromosome"/>
</dbReference>
<proteinExistence type="predicted"/>
<keyword evidence="3" id="KW-1185">Reference proteome</keyword>
<sequence>MIYANALKDFSQIFKQPHYLPATITAQSQPYLDVYRNNVLANRSANLANTYPTIVQLVGDEFFAALAAKYIAETSAHSGNLHDDGVGFPAFLSTFPHVADLPYLSDVARLDWAIHQAHYSIDLAPIDISQLQSYTAEQFGQLKLILHPACAVIQSILWPIYQILMMHHGESPANLQSGGEQVWVWRDHWQIISSSEALFLERLLAGDYIETAMLASNDDTSPLLAQLFSCGLVCQIQK</sequence>
<evidence type="ECO:0000313" key="3">
    <source>
        <dbReference type="Proteomes" id="UP000515917"/>
    </source>
</evidence>
<reference evidence="2 3" key="1">
    <citation type="submission" date="2018-01" db="EMBL/GenBank/DDBJ databases">
        <title>Genome sequence of Iodobacter sp. strain PCH194 isolated from Indian Trans-Himalaya.</title>
        <authorList>
            <person name="Kumar V."/>
            <person name="Thakur V."/>
            <person name="Kumar S."/>
            <person name="Singh D."/>
        </authorList>
    </citation>
    <scope>NUCLEOTIDE SEQUENCE [LARGE SCALE GENOMIC DNA]</scope>
    <source>
        <strain evidence="2 3">PCH194</strain>
    </source>
</reference>
<dbReference type="EMBL" id="CP025781">
    <property type="protein sequence ID" value="QBC42821.1"/>
    <property type="molecule type" value="Genomic_DNA"/>
</dbReference>
<accession>A0A7G3G698</accession>
<evidence type="ECO:0000259" key="1">
    <source>
        <dbReference type="Pfam" id="PF09836"/>
    </source>
</evidence>
<evidence type="ECO:0000313" key="2">
    <source>
        <dbReference type="EMBL" id="QBC42821.1"/>
    </source>
</evidence>